<protein>
    <recommendedName>
        <fullName evidence="4">Lipoprotein</fullName>
    </recommendedName>
</protein>
<reference evidence="2 3" key="1">
    <citation type="submission" date="2017-01" db="EMBL/GenBank/DDBJ databases">
        <title>Comparative Genomics of 38 Pectobacterium strains comprising three species revealed the characteristics of Pectobacterium carotovorum.</title>
        <authorList>
            <person name="Xie H."/>
            <person name="Ma Y."/>
            <person name="Li X."/>
        </authorList>
    </citation>
    <scope>NUCLEOTIDE SEQUENCE [LARGE SCALE GENOMIC DNA]</scope>
    <source>
        <strain evidence="2 3">Q142</strain>
    </source>
</reference>
<feature type="chain" id="PRO_5044867824" description="Lipoprotein" evidence="1">
    <location>
        <begin position="20"/>
        <end position="299"/>
    </location>
</feature>
<dbReference type="EMBL" id="MTAO01000005">
    <property type="protein sequence ID" value="POE26780.1"/>
    <property type="molecule type" value="Genomic_DNA"/>
</dbReference>
<evidence type="ECO:0008006" key="4">
    <source>
        <dbReference type="Google" id="ProtNLM"/>
    </source>
</evidence>
<organism evidence="2 3">
    <name type="scientific">Pectobacterium odoriferum</name>
    <dbReference type="NCBI Taxonomy" id="78398"/>
    <lineage>
        <taxon>Bacteria</taxon>
        <taxon>Pseudomonadati</taxon>
        <taxon>Pseudomonadota</taxon>
        <taxon>Gammaproteobacteria</taxon>
        <taxon>Enterobacterales</taxon>
        <taxon>Pectobacteriaceae</taxon>
        <taxon>Pectobacterium</taxon>
    </lineage>
</organism>
<name>A0ABD6VS98_9GAMM</name>
<evidence type="ECO:0000313" key="3">
    <source>
        <dbReference type="Proteomes" id="UP000237274"/>
    </source>
</evidence>
<keyword evidence="1" id="KW-0732">Signal</keyword>
<dbReference type="AlphaFoldDB" id="A0ABD6VS98"/>
<dbReference type="RefSeq" id="WP_103162345.1">
    <property type="nucleotide sequence ID" value="NZ_MTAH01000005.1"/>
</dbReference>
<comment type="caution">
    <text evidence="2">The sequence shown here is derived from an EMBL/GenBank/DDBJ whole genome shotgun (WGS) entry which is preliminary data.</text>
</comment>
<proteinExistence type="predicted"/>
<sequence>MKTALKVGLIGIVVLSVSACDSLDPTSQKGVFYYSNPTASNLTFKVDGKSYDVLPNHRDTIKLSPGKHILENSKGESFSFMVFDNNNGGIINPNNYIYYTLSEAYAVEGKEKRFNPMTYEVMINGHQLEMAVRSANASVIDANMFKCTYQLGEVFPESITVHDRTSSGNIQSKCFDKPELVEYIAEVYGENLAANSIEEKNKDSINMVFSYDVPATNGLNPSIQAPAEKLVELLKNLKETDDTAIHEKLRKQFTQLNIDLVKASTSTRKTSSHSVEQNEKYNDFIHQTGYLFSYGILAK</sequence>
<accession>A0ABD6VS98</accession>
<evidence type="ECO:0000313" key="2">
    <source>
        <dbReference type="EMBL" id="POE26780.1"/>
    </source>
</evidence>
<dbReference type="PROSITE" id="PS51257">
    <property type="entry name" value="PROKAR_LIPOPROTEIN"/>
    <property type="match status" value="1"/>
</dbReference>
<gene>
    <name evidence="2" type="ORF">BV926_10760</name>
</gene>
<feature type="signal peptide" evidence="1">
    <location>
        <begin position="1"/>
        <end position="19"/>
    </location>
</feature>
<evidence type="ECO:0000256" key="1">
    <source>
        <dbReference type="SAM" id="SignalP"/>
    </source>
</evidence>
<dbReference type="Proteomes" id="UP000237274">
    <property type="component" value="Unassembled WGS sequence"/>
</dbReference>